<protein>
    <recommendedName>
        <fullName evidence="4">Nitrogen regulatory protein areA GATA-like domain-containing protein</fullName>
    </recommendedName>
</protein>
<feature type="compositionally biased region" description="Acidic residues" evidence="1">
    <location>
        <begin position="388"/>
        <end position="398"/>
    </location>
</feature>
<feature type="region of interest" description="Disordered" evidence="1">
    <location>
        <begin position="285"/>
        <end position="311"/>
    </location>
</feature>
<dbReference type="OrthoDB" id="5424234at2759"/>
<evidence type="ECO:0000256" key="1">
    <source>
        <dbReference type="SAM" id="MobiDB-lite"/>
    </source>
</evidence>
<dbReference type="GeneID" id="25332450"/>
<feature type="compositionally biased region" description="Low complexity" evidence="1">
    <location>
        <begin position="170"/>
        <end position="183"/>
    </location>
</feature>
<organism evidence="2 3">
    <name type="scientific">Exophiala xenobiotica</name>
    <dbReference type="NCBI Taxonomy" id="348802"/>
    <lineage>
        <taxon>Eukaryota</taxon>
        <taxon>Fungi</taxon>
        <taxon>Dikarya</taxon>
        <taxon>Ascomycota</taxon>
        <taxon>Pezizomycotina</taxon>
        <taxon>Eurotiomycetes</taxon>
        <taxon>Chaetothyriomycetidae</taxon>
        <taxon>Chaetothyriales</taxon>
        <taxon>Herpotrichiellaceae</taxon>
        <taxon>Exophiala</taxon>
    </lineage>
</organism>
<feature type="region of interest" description="Disordered" evidence="1">
    <location>
        <begin position="328"/>
        <end position="489"/>
    </location>
</feature>
<evidence type="ECO:0008006" key="4">
    <source>
        <dbReference type="Google" id="ProtNLM"/>
    </source>
</evidence>
<sequence length="489" mass="52893">MTAILPQGLINTTAAVDQNVFGNIDTFAENTDTLRQFWRHFAVQSDLSADDACTRSRNLFWRVWSNPELARNLKTPRLMQLWRRCSQGFDLTPIGELHLPCATQSQDVTRQPQLLSAEEPQPSAETSLPTDRNIPQGLEGFPSLTQETREVQYTLPTLRASGPGQQSERTSGSTSNTTSGSSSRPVLSRTTSGGRSRIPVVATAGRARTRPQLGRRKSSSHRTSTAPNAPRSPLAPPDTPRRDLASQNVTTPSESRASTRRPPPGLPDPLHATSAANFMLPTASSWQSVDSRTATPPLATTAPAQGSSDLVERDFRGKFVEARKRLSSFTNLPALSRMSKTKSVVRFADDSPQDDDKGKGKEAPSKFPGENVDPSALQPSMPGSSSASDDEESSDDAVELPRTKSQLSLLIKHKREETGSLDLGPEARSGETSGKSKEKDKAKSKEEDLLSMGRRNGVTKAGGVQVPASQRVTGDDPGRFSPSSPEPLF</sequence>
<dbReference type="EMBL" id="KN847322">
    <property type="protein sequence ID" value="KIW51860.1"/>
    <property type="molecule type" value="Genomic_DNA"/>
</dbReference>
<dbReference type="HOGENOM" id="CLU_538610_0_0_1"/>
<feature type="compositionally biased region" description="Basic and acidic residues" evidence="1">
    <location>
        <begin position="434"/>
        <end position="448"/>
    </location>
</feature>
<feature type="compositionally biased region" description="Polar residues" evidence="1">
    <location>
        <begin position="184"/>
        <end position="194"/>
    </location>
</feature>
<proteinExistence type="predicted"/>
<accession>A0A0D2EB09</accession>
<dbReference type="Proteomes" id="UP000054342">
    <property type="component" value="Unassembled WGS sequence"/>
</dbReference>
<evidence type="ECO:0000313" key="2">
    <source>
        <dbReference type="EMBL" id="KIW51860.1"/>
    </source>
</evidence>
<feature type="region of interest" description="Disordered" evidence="1">
    <location>
        <begin position="156"/>
        <end position="273"/>
    </location>
</feature>
<dbReference type="RefSeq" id="XP_013312444.1">
    <property type="nucleotide sequence ID" value="XM_013456990.1"/>
</dbReference>
<evidence type="ECO:0000313" key="3">
    <source>
        <dbReference type="Proteomes" id="UP000054342"/>
    </source>
</evidence>
<feature type="compositionally biased region" description="Polar residues" evidence="1">
    <location>
        <begin position="245"/>
        <end position="256"/>
    </location>
</feature>
<reference evidence="2 3" key="1">
    <citation type="submission" date="2015-01" db="EMBL/GenBank/DDBJ databases">
        <title>The Genome Sequence of Exophiala xenobiotica CBS118157.</title>
        <authorList>
            <consortium name="The Broad Institute Genomics Platform"/>
            <person name="Cuomo C."/>
            <person name="de Hoog S."/>
            <person name="Gorbushina A."/>
            <person name="Stielow B."/>
            <person name="Teixiera M."/>
            <person name="Abouelleil A."/>
            <person name="Chapman S.B."/>
            <person name="Priest M."/>
            <person name="Young S.K."/>
            <person name="Wortman J."/>
            <person name="Nusbaum C."/>
            <person name="Birren B."/>
        </authorList>
    </citation>
    <scope>NUCLEOTIDE SEQUENCE [LARGE SCALE GENOMIC DNA]</scope>
    <source>
        <strain evidence="2 3">CBS 118157</strain>
    </source>
</reference>
<dbReference type="STRING" id="348802.A0A0D2EB09"/>
<feature type="compositionally biased region" description="Low complexity" evidence="1">
    <location>
        <begin position="293"/>
        <end position="304"/>
    </location>
</feature>
<dbReference type="AlphaFoldDB" id="A0A0D2EB09"/>
<feature type="compositionally biased region" description="Basic residues" evidence="1">
    <location>
        <begin position="207"/>
        <end position="220"/>
    </location>
</feature>
<keyword evidence="3" id="KW-1185">Reference proteome</keyword>
<feature type="region of interest" description="Disordered" evidence="1">
    <location>
        <begin position="108"/>
        <end position="143"/>
    </location>
</feature>
<name>A0A0D2EB09_9EURO</name>
<feature type="compositionally biased region" description="Basic and acidic residues" evidence="1">
    <location>
        <begin position="354"/>
        <end position="364"/>
    </location>
</feature>
<gene>
    <name evidence="2" type="ORF">PV05_10542</name>
</gene>